<reference evidence="2 3" key="1">
    <citation type="journal article" date="2013" name="Genome Biol.">
        <title>Genome of Acanthamoeba castellanii highlights extensive lateral gene transfer and early evolution of tyrosine kinase signaling.</title>
        <authorList>
            <person name="Clarke M."/>
            <person name="Lohan A.J."/>
            <person name="Liu B."/>
            <person name="Lagkouvardos I."/>
            <person name="Roy S."/>
            <person name="Zafar N."/>
            <person name="Bertelli C."/>
            <person name="Schilde C."/>
            <person name="Kianianmomeni A."/>
            <person name="Burglin T.R."/>
            <person name="Frech C."/>
            <person name="Turcotte B."/>
            <person name="Kopec K.O."/>
            <person name="Synnott J.M."/>
            <person name="Choo C."/>
            <person name="Paponov I."/>
            <person name="Finkler A."/>
            <person name="Soon Heng Tan C."/>
            <person name="Hutchins A.P."/>
            <person name="Weinmeier T."/>
            <person name="Rattei T."/>
            <person name="Chu J.S."/>
            <person name="Gimenez G."/>
            <person name="Irimia M."/>
            <person name="Rigden D.J."/>
            <person name="Fitzpatrick D.A."/>
            <person name="Lorenzo-Morales J."/>
            <person name="Bateman A."/>
            <person name="Chiu C.H."/>
            <person name="Tang P."/>
            <person name="Hegemann P."/>
            <person name="Fromm H."/>
            <person name="Raoult D."/>
            <person name="Greub G."/>
            <person name="Miranda-Saavedra D."/>
            <person name="Chen N."/>
            <person name="Nash P."/>
            <person name="Ginger M.L."/>
            <person name="Horn M."/>
            <person name="Schaap P."/>
            <person name="Caler L."/>
            <person name="Loftus B."/>
        </authorList>
    </citation>
    <scope>NUCLEOTIDE SEQUENCE [LARGE SCALE GENOMIC DNA]</scope>
    <source>
        <strain evidence="2 3">Neff</strain>
    </source>
</reference>
<dbReference type="InterPro" id="IPR039375">
    <property type="entry name" value="NodN-like"/>
</dbReference>
<dbReference type="OrthoDB" id="14712at2759"/>
<dbReference type="PANTHER" id="PTHR42993:SF1">
    <property type="entry name" value="MAOC-LIKE DEHYDRATASE DOMAIN-CONTAINING PROTEIN"/>
    <property type="match status" value="1"/>
</dbReference>
<evidence type="ECO:0000313" key="3">
    <source>
        <dbReference type="Proteomes" id="UP000011083"/>
    </source>
</evidence>
<dbReference type="SUPFAM" id="SSF54637">
    <property type="entry name" value="Thioesterase/thiol ester dehydrase-isomerase"/>
    <property type="match status" value="1"/>
</dbReference>
<protein>
    <submittedName>
        <fullName evidence="2">MaoClike dehydratase domain containing protein</fullName>
    </submittedName>
</protein>
<dbReference type="RefSeq" id="XP_004333558.1">
    <property type="nucleotide sequence ID" value="XM_004333510.1"/>
</dbReference>
<dbReference type="Gene3D" id="3.10.129.10">
    <property type="entry name" value="Hotdog Thioesterase"/>
    <property type="match status" value="1"/>
</dbReference>
<feature type="domain" description="MaoC-like" evidence="1">
    <location>
        <begin position="48"/>
        <end position="147"/>
    </location>
</feature>
<sequence length="179" mass="19595">MNTQAVRRVQVIGNHMAGAVRDEVKGRSAPQNRSFANVDEMKKAVGTEVGRVNTFADATCDWQWIHTEPERAKKESPFGGPVAHGFLTLSLAPFLNAEAIPRLEGVKMGVNYGLNKVRFIAPVHVGASVRTRVTLKEVTDVPGGIQVIIEGTFEVKEKGKSEPSKKPVAIVEQIARYYV</sequence>
<dbReference type="CDD" id="cd03450">
    <property type="entry name" value="NodN"/>
    <property type="match status" value="1"/>
</dbReference>
<accession>L8GEM5</accession>
<keyword evidence="3" id="KW-1185">Reference proteome</keyword>
<dbReference type="VEuPathDB" id="AmoebaDB:ACA1_257040"/>
<organism evidence="2 3">
    <name type="scientific">Acanthamoeba castellanii (strain ATCC 30010 / Neff)</name>
    <dbReference type="NCBI Taxonomy" id="1257118"/>
    <lineage>
        <taxon>Eukaryota</taxon>
        <taxon>Amoebozoa</taxon>
        <taxon>Discosea</taxon>
        <taxon>Longamoebia</taxon>
        <taxon>Centramoebida</taxon>
        <taxon>Acanthamoebidae</taxon>
        <taxon>Acanthamoeba</taxon>
    </lineage>
</organism>
<dbReference type="Pfam" id="PF01575">
    <property type="entry name" value="MaoC_dehydratas"/>
    <property type="match status" value="1"/>
</dbReference>
<dbReference type="STRING" id="1257118.L8GEM5"/>
<dbReference type="AlphaFoldDB" id="L8GEM5"/>
<dbReference type="GeneID" id="14912128"/>
<name>L8GEM5_ACACF</name>
<gene>
    <name evidence="2" type="ORF">ACA1_257040</name>
</gene>
<dbReference type="Proteomes" id="UP000011083">
    <property type="component" value="Unassembled WGS sequence"/>
</dbReference>
<dbReference type="KEGG" id="acan:ACA1_257040"/>
<dbReference type="EMBL" id="KB008148">
    <property type="protein sequence ID" value="ELR11545.1"/>
    <property type="molecule type" value="Genomic_DNA"/>
</dbReference>
<proteinExistence type="predicted"/>
<evidence type="ECO:0000313" key="2">
    <source>
        <dbReference type="EMBL" id="ELR11545.1"/>
    </source>
</evidence>
<evidence type="ECO:0000259" key="1">
    <source>
        <dbReference type="Pfam" id="PF01575"/>
    </source>
</evidence>
<dbReference type="InterPro" id="IPR029069">
    <property type="entry name" value="HotDog_dom_sf"/>
</dbReference>
<dbReference type="InterPro" id="IPR002539">
    <property type="entry name" value="MaoC-like_dom"/>
</dbReference>
<dbReference type="OMA" id="DWLEIDQ"/>
<dbReference type="PANTHER" id="PTHR42993">
    <property type="entry name" value="MAOC-LIKE DEHYDRATASE DOMAIN-CONTAINING PROTEIN"/>
    <property type="match status" value="1"/>
</dbReference>